<evidence type="ECO:0000259" key="6">
    <source>
        <dbReference type="Pfam" id="PF04586"/>
    </source>
</evidence>
<dbReference type="GO" id="GO:0008233">
    <property type="term" value="F:peptidase activity"/>
    <property type="evidence" value="ECO:0007669"/>
    <property type="project" value="UniProtKB-KW"/>
</dbReference>
<dbReference type="InterPro" id="IPR054613">
    <property type="entry name" value="Peptidase_S78_dom"/>
</dbReference>
<evidence type="ECO:0000313" key="7">
    <source>
        <dbReference type="EMBL" id="DAF97584.1"/>
    </source>
</evidence>
<protein>
    <submittedName>
        <fullName evidence="7">Head maturation protease</fullName>
    </submittedName>
</protein>
<evidence type="ECO:0000256" key="2">
    <source>
        <dbReference type="ARBA" id="ARBA00022670"/>
    </source>
</evidence>
<keyword evidence="4" id="KW-0118">Viral capsid assembly</keyword>
<sequence>MKTTTIDLNCRFTENEAESRTFTAIGVPWNSVYDTGWGYRERFAPDSVDATGAVLVYQHREPIGTIIATRSTDAGLEIDARISNTPRGDEVYTLLRDGVLRSMSIGFEPIDVREEMLDGEPIATITRARAIEFSVVLNPAYKDASITEVRSQEGTNPMTQSTVDIDALRADVDHLTRAVNLINTPEPAAPVADTRSAGDFLKALATGDEATRAALSPFMARNYDGGVSGDDKRTETPVFIRDLTRIIDNANPIAKLFATGALPATGMSVEFAELDTNTVQVGKQETEGADLHRGKVSVKTRTAAIETFGGAATLSFQEIQRSTSPMVALHLKAMAIDAGRSAADSFHAFYDKTVAASTATPIAIKKEAAAIKWADLLAMIVDASHAYQELSLSLDGLIVDRATFLALGSLTDTANRPLLTVTGSGMNTVGSLNTAALTEEIGPLKIVPDFSATTEMTAKKIVGTFYNSEALRTYTSGLAHLQDDNIINLSRDMSVYYYAAHAAEIPSALIPFKVGA</sequence>
<name>A0A8S5USV6_9CAUD</name>
<keyword evidence="1" id="KW-1188">Viral release from host cell</keyword>
<feature type="domain" description="Prohead serine protease" evidence="6">
    <location>
        <begin position="13"/>
        <end position="150"/>
    </location>
</feature>
<keyword evidence="2 7" id="KW-0645">Protease</keyword>
<dbReference type="GO" id="GO:0006508">
    <property type="term" value="P:proteolysis"/>
    <property type="evidence" value="ECO:0007669"/>
    <property type="project" value="UniProtKB-KW"/>
</dbReference>
<proteinExistence type="predicted"/>
<evidence type="ECO:0000256" key="5">
    <source>
        <dbReference type="ARBA" id="ARBA00023045"/>
    </source>
</evidence>
<dbReference type="GO" id="GO:0046797">
    <property type="term" value="P:viral procapsid maturation"/>
    <property type="evidence" value="ECO:0007669"/>
    <property type="project" value="UniProtKB-KW"/>
</dbReference>
<evidence type="ECO:0000256" key="1">
    <source>
        <dbReference type="ARBA" id="ARBA00022612"/>
    </source>
</evidence>
<reference evidence="7" key="1">
    <citation type="journal article" date="2021" name="Proc. Natl. Acad. Sci. U.S.A.">
        <title>A Catalog of Tens of Thousands of Viruses from Human Metagenomes Reveals Hidden Associations with Chronic Diseases.</title>
        <authorList>
            <person name="Tisza M.J."/>
            <person name="Buck C.B."/>
        </authorList>
    </citation>
    <scope>NUCLEOTIDE SEQUENCE</scope>
    <source>
        <strain evidence="7">CtEZK6</strain>
    </source>
</reference>
<dbReference type="EMBL" id="BK016134">
    <property type="protein sequence ID" value="DAF97584.1"/>
    <property type="molecule type" value="Genomic_DNA"/>
</dbReference>
<dbReference type="SUPFAM" id="SSF56563">
    <property type="entry name" value="Major capsid protein gp5"/>
    <property type="match status" value="1"/>
</dbReference>
<accession>A0A8S5USV6</accession>
<organism evidence="7">
    <name type="scientific">Siphoviridae sp. ctEZK6</name>
    <dbReference type="NCBI Taxonomy" id="2825397"/>
    <lineage>
        <taxon>Viruses</taxon>
        <taxon>Duplodnaviria</taxon>
        <taxon>Heunggongvirae</taxon>
        <taxon>Uroviricota</taxon>
        <taxon>Caudoviricetes</taxon>
    </lineage>
</organism>
<keyword evidence="3" id="KW-0378">Hydrolase</keyword>
<evidence type="ECO:0000256" key="3">
    <source>
        <dbReference type="ARBA" id="ARBA00022801"/>
    </source>
</evidence>
<keyword evidence="5" id="KW-1273">Viral capsid maturation</keyword>
<evidence type="ECO:0000256" key="4">
    <source>
        <dbReference type="ARBA" id="ARBA00022950"/>
    </source>
</evidence>
<dbReference type="Pfam" id="PF04586">
    <property type="entry name" value="Peptidase_S78"/>
    <property type="match status" value="1"/>
</dbReference>